<name>A0A1U7NF45_9FIRM</name>
<protein>
    <recommendedName>
        <fullName evidence="4">PD-(D/E)XK nuclease family transposase</fullName>
    </recommendedName>
</protein>
<evidence type="ECO:0000313" key="2">
    <source>
        <dbReference type="EMBL" id="OLU38673.1"/>
    </source>
</evidence>
<dbReference type="Proteomes" id="UP000186341">
    <property type="component" value="Unassembled WGS sequence"/>
</dbReference>
<keyword evidence="3" id="KW-1185">Reference proteome</keyword>
<sequence length="369" mass="42465">MSKPVFAVDKKLWLKSHEMQVMIMKTKKQMTPAALTIMNAADRAKYDTEAKKIVAHRDILAQLLKGSVYSLNKYSLEEIAAGIGLNVYVDEVPLEPGNSNFRQIKANRGQKKNSVVQQMNPIQSEIGEGSITMDIVVEVHVGDFYALIDVEVQTAEPSNYILENRKEVYAARLLTMQKNLYFSNDNYSDALDVYTIWIQLYEDVNVCTERTYKISHRHGEDDEQEQVEFKSHIVDVQVNLKREPKDVAEMFGLLYTLFSKNVNVSEKLNIMEERYHIPITEEIEEGVNTMRSIFDGEIEKLQQQYDGILADALKKKEEEAKKAARRAVKEANHRASEREKARYEQIKELGRKKGISEDFLNDIAKIYSK</sequence>
<keyword evidence="1" id="KW-0175">Coiled coil</keyword>
<feature type="coiled-coil region" evidence="1">
    <location>
        <begin position="298"/>
        <end position="334"/>
    </location>
</feature>
<dbReference type="AlphaFoldDB" id="A0A1U7NF45"/>
<dbReference type="EMBL" id="MPJW01000156">
    <property type="protein sequence ID" value="OLU38673.1"/>
    <property type="molecule type" value="Genomic_DNA"/>
</dbReference>
<evidence type="ECO:0008006" key="4">
    <source>
        <dbReference type="Google" id="ProtNLM"/>
    </source>
</evidence>
<comment type="caution">
    <text evidence="2">The sequence shown here is derived from an EMBL/GenBank/DDBJ whole genome shotgun (WGS) entry which is preliminary data.</text>
</comment>
<gene>
    <name evidence="2" type="ORF">BO222_08000</name>
</gene>
<proteinExistence type="predicted"/>
<evidence type="ECO:0000256" key="1">
    <source>
        <dbReference type="SAM" id="Coils"/>
    </source>
</evidence>
<evidence type="ECO:0000313" key="3">
    <source>
        <dbReference type="Proteomes" id="UP000186341"/>
    </source>
</evidence>
<accession>A0A1U7NF45</accession>
<reference evidence="2 3" key="1">
    <citation type="submission" date="2016-11" db="EMBL/GenBank/DDBJ databases">
        <title>Description of two novel members of the family Erysipelotrichaceae: Ileibacterium lipovorans gen. nov., sp. nov. and Dubosiella newyorkensis, gen. nov., sp. nov.</title>
        <authorList>
            <person name="Cox L.M."/>
            <person name="Sohn J."/>
            <person name="Tyrrell K.L."/>
            <person name="Citron D.M."/>
            <person name="Lawson P.A."/>
            <person name="Patel N.B."/>
            <person name="Iizumi T."/>
            <person name="Perez-Perez G.I."/>
            <person name="Goldstein E.J."/>
            <person name="Blaser M.J."/>
        </authorList>
    </citation>
    <scope>NUCLEOTIDE SEQUENCE [LARGE SCALE GENOMIC DNA]</scope>
    <source>
        <strain evidence="2 3">NYU-BL-A3</strain>
    </source>
</reference>
<organism evidence="2 3">
    <name type="scientific">Ileibacterium valens</name>
    <dbReference type="NCBI Taxonomy" id="1862668"/>
    <lineage>
        <taxon>Bacteria</taxon>
        <taxon>Bacillati</taxon>
        <taxon>Bacillota</taxon>
        <taxon>Erysipelotrichia</taxon>
        <taxon>Erysipelotrichales</taxon>
        <taxon>Erysipelotrichaceae</taxon>
        <taxon>Ileibacterium</taxon>
    </lineage>
</organism>